<dbReference type="AlphaFoldDB" id="A0AA38ZKX7"/>
<gene>
    <name evidence="2" type="ORF">PVL29_013249</name>
</gene>
<sequence>MESVIGYRFGTLPHQSIHMSSGYNAEITTKPYCFSHFSTKPHLSFSHNSSFSLHKSSRGRPLEHILGPITFTVGHSSTSLTDQKSRLPQAFTAEHFSEVVAVAKELKLSGHKDIAEKLMQIHEPQIDTPGEPADRHCKEKMEILKILIAEGMFPEASKYSADIDSNMSSYQPHLNSDVFKNLKFVILCGRNDHSGANELRKKLEKPPVTQQEQPPPAP</sequence>
<dbReference type="Proteomes" id="UP001168098">
    <property type="component" value="Unassembled WGS sequence"/>
</dbReference>
<name>A0AA38ZKX7_VITRO</name>
<reference evidence="2 3" key="1">
    <citation type="journal article" date="2023" name="BMC Biotechnol.">
        <title>Vitis rotundifolia cv Carlos genome sequencing.</title>
        <authorList>
            <person name="Huff M."/>
            <person name="Hulse-Kemp A."/>
            <person name="Scheffler B."/>
            <person name="Youngblood R."/>
            <person name="Simpson S."/>
            <person name="Babiker E."/>
            <person name="Staton M."/>
        </authorList>
    </citation>
    <scope>NUCLEOTIDE SEQUENCE [LARGE SCALE GENOMIC DNA]</scope>
    <source>
        <tissue evidence="2">Leaf</tissue>
    </source>
</reference>
<comment type="caution">
    <text evidence="2">The sequence shown here is derived from an EMBL/GenBank/DDBJ whole genome shotgun (WGS) entry which is preliminary data.</text>
</comment>
<accession>A0AA38ZKX7</accession>
<proteinExistence type="predicted"/>
<evidence type="ECO:0000313" key="2">
    <source>
        <dbReference type="EMBL" id="KAJ9690991.1"/>
    </source>
</evidence>
<protein>
    <submittedName>
        <fullName evidence="2">Uncharacterized protein</fullName>
    </submittedName>
</protein>
<keyword evidence="3" id="KW-1185">Reference proteome</keyword>
<dbReference type="EMBL" id="JARBHA010000010">
    <property type="protein sequence ID" value="KAJ9690991.1"/>
    <property type="molecule type" value="Genomic_DNA"/>
</dbReference>
<organism evidence="2 3">
    <name type="scientific">Vitis rotundifolia</name>
    <name type="common">Muscadine grape</name>
    <dbReference type="NCBI Taxonomy" id="103349"/>
    <lineage>
        <taxon>Eukaryota</taxon>
        <taxon>Viridiplantae</taxon>
        <taxon>Streptophyta</taxon>
        <taxon>Embryophyta</taxon>
        <taxon>Tracheophyta</taxon>
        <taxon>Spermatophyta</taxon>
        <taxon>Magnoliopsida</taxon>
        <taxon>eudicotyledons</taxon>
        <taxon>Gunneridae</taxon>
        <taxon>Pentapetalae</taxon>
        <taxon>rosids</taxon>
        <taxon>Vitales</taxon>
        <taxon>Vitaceae</taxon>
        <taxon>Viteae</taxon>
        <taxon>Vitis</taxon>
    </lineage>
</organism>
<evidence type="ECO:0000313" key="3">
    <source>
        <dbReference type="Proteomes" id="UP001168098"/>
    </source>
</evidence>
<feature type="region of interest" description="Disordered" evidence="1">
    <location>
        <begin position="197"/>
        <end position="218"/>
    </location>
</feature>
<evidence type="ECO:0000256" key="1">
    <source>
        <dbReference type="SAM" id="MobiDB-lite"/>
    </source>
</evidence>